<dbReference type="AlphaFoldDB" id="Q2Y7G0"/>
<reference evidence="3 5" key="3">
    <citation type="journal article" date="2008" name="Appl. Environ. Microbiol.">
        <title>Complete genome sequence of Nitrosospira multiformis, an ammonia-oxidizing bacterium from the soil environment.</title>
        <authorList>
            <person name="Norton J.M."/>
            <person name="Klotz M.G."/>
            <person name="Stein L.Y."/>
            <person name="Arp D.J."/>
            <person name="Bottomley P.J."/>
            <person name="Chain P.S."/>
            <person name="Hauser L.J."/>
            <person name="Land M.L."/>
            <person name="Larimer F.W."/>
            <person name="Shin M.W."/>
            <person name="Starkenburg S.R."/>
        </authorList>
    </citation>
    <scope>NUCLEOTIDE SEQUENCE [LARGE SCALE GENOMIC DNA]</scope>
    <source>
        <strain evidence="3">ATCC 25196</strain>
        <strain evidence="5">ATCC 25196 / NCIMB 11849 / C 71</strain>
    </source>
</reference>
<accession>Q2Y7G0</accession>
<dbReference type="EMBL" id="CP000103">
    <property type="protein sequence ID" value="ABB75311.1"/>
    <property type="molecule type" value="Genomic_DNA"/>
</dbReference>
<organism evidence="3 5">
    <name type="scientific">Nitrosospira multiformis (strain ATCC 25196 / NCIMB 11849 / C 71)</name>
    <dbReference type="NCBI Taxonomy" id="323848"/>
    <lineage>
        <taxon>Bacteria</taxon>
        <taxon>Pseudomonadati</taxon>
        <taxon>Pseudomonadota</taxon>
        <taxon>Betaproteobacteria</taxon>
        <taxon>Nitrosomonadales</taxon>
        <taxon>Nitrosomonadaceae</taxon>
        <taxon>Nitrosospira</taxon>
    </lineage>
</organism>
<evidence type="ECO:0000313" key="3">
    <source>
        <dbReference type="EMBL" id="ABB75311.1"/>
    </source>
</evidence>
<dbReference type="KEGG" id="nmu:Nmul_A2016"/>
<name>Q2Y7G0_NITMU</name>
<reference evidence="5" key="2">
    <citation type="submission" date="2005-08" db="EMBL/GenBank/DDBJ databases">
        <title>Complete sequence of chromosome 1 of Nitrosospira multiformis ATCC 25196.</title>
        <authorList>
            <person name="Copeland A."/>
            <person name="Lucas S."/>
            <person name="Lapidus A."/>
            <person name="Barry K."/>
            <person name="Detter J.C."/>
            <person name="Glavina T."/>
            <person name="Hammon N."/>
            <person name="Israni S."/>
            <person name="Pitluck S."/>
            <person name="Chain P."/>
            <person name="Malfatti S."/>
            <person name="Shin M."/>
            <person name="Vergez L."/>
            <person name="Schmutz J."/>
            <person name="Larimer F."/>
            <person name="Land M."/>
            <person name="Hauser L."/>
            <person name="Kyrpides N."/>
            <person name="Lykidis A."/>
            <person name="Richardson P."/>
        </authorList>
    </citation>
    <scope>NUCLEOTIDE SEQUENCE [LARGE SCALE GENOMIC DNA]</scope>
    <source>
        <strain evidence="5">ATCC 25196 / NCIMB 11849 / C 71</strain>
    </source>
</reference>
<keyword evidence="1" id="KW-0677">Repeat</keyword>
<dbReference type="OrthoDB" id="8578052at2"/>
<reference evidence="3" key="1">
    <citation type="submission" date="2005-08" db="EMBL/GenBank/DDBJ databases">
        <title>Complete sequence of Chromosome 1 of Nitrosospira multiformis ATCC 25196.</title>
        <authorList>
            <consortium name="US DOE Joint Genome Institute"/>
            <person name="Copeland A."/>
            <person name="Lucas S."/>
            <person name="Lapidus A."/>
            <person name="Barry K."/>
            <person name="Detter J.C."/>
            <person name="Glavina T."/>
            <person name="Hammon N."/>
            <person name="Israni S."/>
            <person name="Pitluck S."/>
            <person name="Chain P."/>
            <person name="Malfatti S."/>
            <person name="Shin M."/>
            <person name="Vergez L."/>
            <person name="Schmutz J."/>
            <person name="Larimer F."/>
            <person name="Land M."/>
            <person name="Hauser L."/>
            <person name="Kyrpides N."/>
            <person name="Lykidis A."/>
            <person name="Richardson P."/>
        </authorList>
    </citation>
    <scope>NUCLEOTIDE SEQUENCE</scope>
    <source>
        <strain evidence="3">ATCC 25196</strain>
    </source>
</reference>
<dbReference type="Gene3D" id="2.180.10.10">
    <property type="entry name" value="RHS repeat-associated core"/>
    <property type="match status" value="1"/>
</dbReference>
<evidence type="ECO:0000313" key="6">
    <source>
        <dbReference type="Proteomes" id="UP000236751"/>
    </source>
</evidence>
<proteinExistence type="predicted"/>
<evidence type="ECO:0000313" key="5">
    <source>
        <dbReference type="Proteomes" id="UP000002718"/>
    </source>
</evidence>
<dbReference type="Proteomes" id="UP000236751">
    <property type="component" value="Unassembled WGS sequence"/>
</dbReference>
<dbReference type="Proteomes" id="UP000002718">
    <property type="component" value="Chromosome"/>
</dbReference>
<dbReference type="NCBIfam" id="TIGR01643">
    <property type="entry name" value="YD_repeat_2x"/>
    <property type="match status" value="1"/>
</dbReference>
<dbReference type="RefSeq" id="WP_011381331.1">
    <property type="nucleotide sequence ID" value="NC_007614.1"/>
</dbReference>
<protein>
    <submittedName>
        <fullName evidence="4">YD repeat-containing protein</fullName>
    </submittedName>
</protein>
<gene>
    <name evidence="3" type="ordered locus">Nmul_A2016</name>
    <name evidence="4" type="ORF">SAMN05216403_1512</name>
</gene>
<feature type="domain" description="Teneurin-like YD-shell" evidence="2">
    <location>
        <begin position="41"/>
        <end position="140"/>
    </location>
</feature>
<dbReference type="Pfam" id="PF25023">
    <property type="entry name" value="TEN_YD-shell"/>
    <property type="match status" value="1"/>
</dbReference>
<evidence type="ECO:0000313" key="4">
    <source>
        <dbReference type="EMBL" id="SEG20435.1"/>
    </source>
</evidence>
<dbReference type="STRING" id="323848.Nmul_A2016"/>
<dbReference type="eggNOG" id="COG3209">
    <property type="taxonomic scope" value="Bacteria"/>
</dbReference>
<dbReference type="HOGENOM" id="CLU_1658938_0_0_4"/>
<evidence type="ECO:0000256" key="1">
    <source>
        <dbReference type="ARBA" id="ARBA00022737"/>
    </source>
</evidence>
<dbReference type="InterPro" id="IPR056823">
    <property type="entry name" value="TEN-like_YD-shell"/>
</dbReference>
<dbReference type="EMBL" id="FNVK01000051">
    <property type="protein sequence ID" value="SEG20435.1"/>
    <property type="molecule type" value="Genomic_DNA"/>
</dbReference>
<reference evidence="4 6" key="4">
    <citation type="submission" date="2016-10" db="EMBL/GenBank/DDBJ databases">
        <authorList>
            <person name="de Groot N.N."/>
        </authorList>
    </citation>
    <scope>NUCLEOTIDE SEQUENCE [LARGE SCALE GENOMIC DNA]</scope>
    <source>
        <strain evidence="4 6">Nl13</strain>
    </source>
</reference>
<evidence type="ECO:0000259" key="2">
    <source>
        <dbReference type="Pfam" id="PF25023"/>
    </source>
</evidence>
<keyword evidence="5" id="KW-1185">Reference proteome</keyword>
<dbReference type="InterPro" id="IPR006530">
    <property type="entry name" value="YD"/>
</dbReference>
<sequence length="159" mass="17160">MRKARREVKIFPVKSWTLGNGQNIVRNFDLDGRITSHSLGSLAYDAASRITGISLGGVSIVGSSKTYGYDATDRLISFSDGTSAETYAYDAAGNRTGQTINGMAYTYSVSYASNRLDAMAGPGSSLHYSYDANGSLVNDGQRSESLTLTIRIHHDLVFK</sequence>